<feature type="transmembrane region" description="Helical" evidence="1">
    <location>
        <begin position="5"/>
        <end position="26"/>
    </location>
</feature>
<feature type="transmembrane region" description="Helical" evidence="1">
    <location>
        <begin position="76"/>
        <end position="98"/>
    </location>
</feature>
<evidence type="ECO:0000313" key="2">
    <source>
        <dbReference type="EMBL" id="MFL4471147.1"/>
    </source>
</evidence>
<dbReference type="RefSeq" id="WP_407592980.1">
    <property type="nucleotide sequence ID" value="NZ_JBHDIY010000002.1"/>
</dbReference>
<accession>A0ABW8UZM4</accession>
<name>A0ABW8UZM4_9RHOB</name>
<keyword evidence="1" id="KW-0472">Membrane</keyword>
<organism evidence="2 3">
    <name type="scientific">Tateyamaria armeniaca</name>
    <dbReference type="NCBI Taxonomy" id="2518930"/>
    <lineage>
        <taxon>Bacteria</taxon>
        <taxon>Pseudomonadati</taxon>
        <taxon>Pseudomonadota</taxon>
        <taxon>Alphaproteobacteria</taxon>
        <taxon>Rhodobacterales</taxon>
        <taxon>Roseobacteraceae</taxon>
        <taxon>Tateyamaria</taxon>
    </lineage>
</organism>
<proteinExistence type="predicted"/>
<evidence type="ECO:0000313" key="3">
    <source>
        <dbReference type="Proteomes" id="UP001627408"/>
    </source>
</evidence>
<dbReference type="Proteomes" id="UP001627408">
    <property type="component" value="Unassembled WGS sequence"/>
</dbReference>
<evidence type="ECO:0000256" key="1">
    <source>
        <dbReference type="SAM" id="Phobius"/>
    </source>
</evidence>
<keyword evidence="1" id="KW-1133">Transmembrane helix</keyword>
<feature type="transmembrane region" description="Helical" evidence="1">
    <location>
        <begin position="46"/>
        <end position="67"/>
    </location>
</feature>
<reference evidence="2 3" key="1">
    <citation type="submission" date="2024-08" db="EMBL/GenBank/DDBJ databases">
        <title>Tateyamaria sp. nov., isolated from marine algae.</title>
        <authorList>
            <person name="Choi B.J."/>
            <person name="Kim J.M."/>
            <person name="Lee J.K."/>
            <person name="Choi D.G."/>
            <person name="Bayburt H."/>
            <person name="Baek J.H."/>
            <person name="Han D.M."/>
            <person name="Jeon C.O."/>
        </authorList>
    </citation>
    <scope>NUCLEOTIDE SEQUENCE [LARGE SCALE GENOMIC DNA]</scope>
    <source>
        <strain evidence="2 3">KMU-156</strain>
    </source>
</reference>
<dbReference type="EMBL" id="JBHDIY010000002">
    <property type="protein sequence ID" value="MFL4471147.1"/>
    <property type="molecule type" value="Genomic_DNA"/>
</dbReference>
<keyword evidence="3" id="KW-1185">Reference proteome</keyword>
<sequence>MFFELILGLGILAAFLVVGGVLLSYAVRVLVGRLPDLFYGFGQPGFVVLGLALVLCVIVPIIIFAVMGEVHDFDDVLLFGGISLVTLFPACLGFLWFLDTEPFCVISLSWYDLTYMVSQDENPRTDGARTYLIEQCMGPEHRL</sequence>
<keyword evidence="1" id="KW-0812">Transmembrane</keyword>
<comment type="caution">
    <text evidence="2">The sequence shown here is derived from an EMBL/GenBank/DDBJ whole genome shotgun (WGS) entry which is preliminary data.</text>
</comment>
<gene>
    <name evidence="2" type="ORF">ACERZ8_15120</name>
</gene>
<protein>
    <submittedName>
        <fullName evidence="2">Uncharacterized protein</fullName>
    </submittedName>
</protein>